<dbReference type="InterPro" id="IPR014016">
    <property type="entry name" value="UvrD-like_ATP-bd"/>
</dbReference>
<evidence type="ECO:0000256" key="5">
    <source>
        <dbReference type="ARBA" id="ARBA00022801"/>
    </source>
</evidence>
<evidence type="ECO:0000256" key="10">
    <source>
        <dbReference type="ARBA" id="ARBA00023125"/>
    </source>
</evidence>
<dbReference type="CDD" id="cd22352">
    <property type="entry name" value="RecB_C-like"/>
    <property type="match status" value="1"/>
</dbReference>
<dbReference type="InterPro" id="IPR000212">
    <property type="entry name" value="DNA_helicase_UvrD/REP"/>
</dbReference>
<gene>
    <name evidence="20" type="ORF">SAMN02746065_10551</name>
</gene>
<evidence type="ECO:0000259" key="18">
    <source>
        <dbReference type="PROSITE" id="PS51198"/>
    </source>
</evidence>
<keyword evidence="12" id="KW-0413">Isomerase</keyword>
<evidence type="ECO:0000313" key="20">
    <source>
        <dbReference type="EMBL" id="SMC59612.1"/>
    </source>
</evidence>
<comment type="catalytic activity">
    <reaction evidence="15">
        <text>ATP + H2O = ADP + phosphate + H(+)</text>
        <dbReference type="Rhea" id="RHEA:13065"/>
        <dbReference type="ChEBI" id="CHEBI:15377"/>
        <dbReference type="ChEBI" id="CHEBI:15378"/>
        <dbReference type="ChEBI" id="CHEBI:30616"/>
        <dbReference type="ChEBI" id="CHEBI:43474"/>
        <dbReference type="ChEBI" id="CHEBI:456216"/>
        <dbReference type="EC" id="5.6.2.4"/>
    </reaction>
</comment>
<dbReference type="InterPro" id="IPR004586">
    <property type="entry name" value="RecB"/>
</dbReference>
<dbReference type="Pfam" id="PF00580">
    <property type="entry name" value="UvrD-helicase"/>
    <property type="match status" value="1"/>
</dbReference>
<evidence type="ECO:0000259" key="19">
    <source>
        <dbReference type="PROSITE" id="PS51217"/>
    </source>
</evidence>
<feature type="domain" description="UvrD-like helicase C-terminal" evidence="19">
    <location>
        <begin position="482"/>
        <end position="757"/>
    </location>
</feature>
<evidence type="ECO:0000256" key="4">
    <source>
        <dbReference type="ARBA" id="ARBA00022763"/>
    </source>
</evidence>
<dbReference type="SUPFAM" id="SSF52540">
    <property type="entry name" value="P-loop containing nucleoside triphosphate hydrolases"/>
    <property type="match status" value="1"/>
</dbReference>
<dbReference type="EMBL" id="FWXY01000005">
    <property type="protein sequence ID" value="SMC59612.1"/>
    <property type="molecule type" value="Genomic_DNA"/>
</dbReference>
<evidence type="ECO:0000256" key="11">
    <source>
        <dbReference type="ARBA" id="ARBA00023204"/>
    </source>
</evidence>
<dbReference type="PROSITE" id="PS51217">
    <property type="entry name" value="UVRD_HELICASE_CTER"/>
    <property type="match status" value="1"/>
</dbReference>
<dbReference type="GO" id="GO:0009338">
    <property type="term" value="C:exodeoxyribonuclease V complex"/>
    <property type="evidence" value="ECO:0007669"/>
    <property type="project" value="TreeGrafter"/>
</dbReference>
<dbReference type="GO" id="GO:0003677">
    <property type="term" value="F:DNA binding"/>
    <property type="evidence" value="ECO:0007669"/>
    <property type="project" value="UniProtKB-KW"/>
</dbReference>
<dbReference type="PANTHER" id="PTHR11070">
    <property type="entry name" value="UVRD / RECB / PCRA DNA HELICASE FAMILY MEMBER"/>
    <property type="match status" value="1"/>
</dbReference>
<keyword evidence="2" id="KW-0479">Metal-binding</keyword>
<dbReference type="Gene3D" id="1.10.3170.10">
    <property type="entry name" value="Recbcd, chain B, domain 2"/>
    <property type="match status" value="1"/>
</dbReference>
<dbReference type="Gene3D" id="3.90.320.10">
    <property type="match status" value="1"/>
</dbReference>
<evidence type="ECO:0000256" key="9">
    <source>
        <dbReference type="ARBA" id="ARBA00022842"/>
    </source>
</evidence>
<keyword evidence="21" id="KW-1185">Reference proteome</keyword>
<keyword evidence="1" id="KW-0540">Nuclease</keyword>
<keyword evidence="10" id="KW-0238">DNA-binding</keyword>
<dbReference type="Pfam" id="PF13361">
    <property type="entry name" value="UvrD_C"/>
    <property type="match status" value="1"/>
</dbReference>
<evidence type="ECO:0000256" key="2">
    <source>
        <dbReference type="ARBA" id="ARBA00022723"/>
    </source>
</evidence>
<keyword evidence="3 16" id="KW-0547">Nucleotide-binding</keyword>
<dbReference type="GO" id="GO:0005829">
    <property type="term" value="C:cytosol"/>
    <property type="evidence" value="ECO:0007669"/>
    <property type="project" value="TreeGrafter"/>
</dbReference>
<dbReference type="HAMAP" id="MF_01485">
    <property type="entry name" value="RecB"/>
    <property type="match status" value="1"/>
</dbReference>
<evidence type="ECO:0000256" key="13">
    <source>
        <dbReference type="ARBA" id="ARBA00034617"/>
    </source>
</evidence>
<dbReference type="Gene3D" id="3.40.50.300">
    <property type="entry name" value="P-loop containing nucleotide triphosphate hydrolases"/>
    <property type="match status" value="2"/>
</dbReference>
<evidence type="ECO:0000256" key="1">
    <source>
        <dbReference type="ARBA" id="ARBA00022722"/>
    </source>
</evidence>
<keyword evidence="11" id="KW-0234">DNA repair</keyword>
<dbReference type="InterPro" id="IPR014017">
    <property type="entry name" value="DNA_helicase_UvrD-like_C"/>
</dbReference>
<evidence type="ECO:0000256" key="15">
    <source>
        <dbReference type="ARBA" id="ARBA00048988"/>
    </source>
</evidence>
<sequence>MVHPLNPLTFPLHGTRLIEASAGTGKTYTIAALYVRLVLGHGDKNAFVRPLTPPEILVVTFTNAATQELRDRIRSRLTQAAAFFRHQDPGDDFLVSLGENCDEDTWPGNARLLDQAAQWMDEAAIFTIHSWSQRMLKRYAFGSGSLFDLELAPGEDQLMEQAACDYWRATFYPLPASQLAMVLNTLGVTTPQALLAKVRPFMGAHHPAPPREPREILEQREAVIERARQCWASDFEKAADLVRRARTQKDLNGNKYREASLEKWLKEMKSWIAGKCELPGEKALVQLSAFGLAAGKSKKGVPPEHPAFDALDALNTALEELDLEPTLYVHGAGQIKARVDREKNRQALVGFDDLLTQLEQAIHRPGNEQLPQMIRQQFPVALVDEFQDTDPVQYSTLGTIYLNQPDTGFFMIGDPKQAIYAFRGADIHTYLLARKDAADRLYTLDTNYRSAGDMVAAVNYFFDLATVHEQGPFLFYDEIPFTPVKARGREDRFFVEDQFPRPLTLWKEDQEEPITKTGDKGYIHHMADVCAGEMVRLLNLAGQSPAQCGFKDRLGSIIPLTPGDMAILVRNKTEAAAVRQALDHRGVRTVYLSDKRSVFESPEALDLLYLLRACASPGNAGYIKTALGTDLLDLSFAFLDNLTMDELAWEAEGERFRQYHLIWHHNGVLPMVRALLRDFKVPARLLATSMGERRLTNVLHLAELIQAKAMSLDGEHAVIRWFTRQLGTPDTVSDEGILRLESDENLVKVVTIHKSKGLEYPLVFLPFICSHRKVAAGKSPVFWHDEQGRRQVGINPGDTELEKAAQEALAEDLRLLYVAMTRACHACFLGMGVVGKMLKKGETNEFHCSGIGHVITGGKEHTTREIFQLLDNMGQNCDDICVTVAPECPDMLETPGDSTELFAPARHFSHPGWQRWFITSYSGISDGATMPDTHVPGKAPDADMADSDSPDSARADQLMEAEFEPGTDSAIITPARSIHTFARGPEPGTFLHDLFEWAAKQGFDIVAKNPGMIQEHLSLVCPRHGWEEWVEPLANWFHQLLLTPLHLTMGSDPFMSLSHLDRHACYAEMEFMFSATHVDTRSLDQAVNGTLLAGVRRPLLKRNRLNGMVKGFMDLVFVFQEKYYVMDYKSNYLGEDNAHYTRQAMGDAMLAHRYDLQLVLYNLALHRLLKSRLPDYDYDIHVGGAVYLFLRGVDGTGNGVYGERPPRALVEKLDGMFTGKVSTL</sequence>
<dbReference type="Proteomes" id="UP000192418">
    <property type="component" value="Unassembled WGS sequence"/>
</dbReference>
<proteinExistence type="inferred from homology"/>
<dbReference type="SUPFAM" id="SSF52980">
    <property type="entry name" value="Restriction endonuclease-like"/>
    <property type="match status" value="1"/>
</dbReference>
<evidence type="ECO:0000256" key="7">
    <source>
        <dbReference type="ARBA" id="ARBA00022839"/>
    </source>
</evidence>
<dbReference type="PROSITE" id="PS51198">
    <property type="entry name" value="UVRD_HELICASE_ATP_BIND"/>
    <property type="match status" value="1"/>
</dbReference>
<dbReference type="STRING" id="1121400.SAMN02746065_10551"/>
<evidence type="ECO:0000256" key="8">
    <source>
        <dbReference type="ARBA" id="ARBA00022840"/>
    </source>
</evidence>
<dbReference type="GO" id="GO:0046872">
    <property type="term" value="F:metal ion binding"/>
    <property type="evidence" value="ECO:0007669"/>
    <property type="project" value="UniProtKB-KW"/>
</dbReference>
<dbReference type="OrthoDB" id="9810135at2"/>
<feature type="domain" description="UvrD-like helicase ATP-binding" evidence="18">
    <location>
        <begin position="1"/>
        <end position="451"/>
    </location>
</feature>
<name>A0A1W2AGJ6_9BACT</name>
<dbReference type="PANTHER" id="PTHR11070:SF23">
    <property type="entry name" value="RECBCD ENZYME SUBUNIT RECB"/>
    <property type="match status" value="1"/>
</dbReference>
<dbReference type="EC" id="5.6.2.4" evidence="14"/>
<evidence type="ECO:0000313" key="21">
    <source>
        <dbReference type="Proteomes" id="UP000192418"/>
    </source>
</evidence>
<dbReference type="InterPro" id="IPR027417">
    <property type="entry name" value="P-loop_NTPase"/>
</dbReference>
<evidence type="ECO:0000256" key="17">
    <source>
        <dbReference type="SAM" id="MobiDB-lite"/>
    </source>
</evidence>
<keyword evidence="8 16" id="KW-0067">ATP-binding</keyword>
<comment type="catalytic activity">
    <reaction evidence="13">
        <text>Couples ATP hydrolysis with the unwinding of duplex DNA by translocating in the 3'-5' direction.</text>
        <dbReference type="EC" id="5.6.2.4"/>
    </reaction>
</comment>
<feature type="binding site" evidence="16">
    <location>
        <begin position="20"/>
        <end position="27"/>
    </location>
    <ligand>
        <name>ATP</name>
        <dbReference type="ChEBI" id="CHEBI:30616"/>
    </ligand>
</feature>
<keyword evidence="9" id="KW-0460">Magnesium</keyword>
<dbReference type="NCBIfam" id="TIGR00609">
    <property type="entry name" value="recB"/>
    <property type="match status" value="1"/>
</dbReference>
<evidence type="ECO:0000256" key="14">
    <source>
        <dbReference type="ARBA" id="ARBA00034808"/>
    </source>
</evidence>
<dbReference type="GO" id="GO:0005524">
    <property type="term" value="F:ATP binding"/>
    <property type="evidence" value="ECO:0007669"/>
    <property type="project" value="UniProtKB-UniRule"/>
</dbReference>
<dbReference type="Gene3D" id="1.10.486.10">
    <property type="entry name" value="PCRA, domain 4"/>
    <property type="match status" value="1"/>
</dbReference>
<feature type="region of interest" description="Disordered" evidence="17">
    <location>
        <begin position="930"/>
        <end position="954"/>
    </location>
</feature>
<protein>
    <recommendedName>
        <fullName evidence="14">DNA 3'-5' helicase</fullName>
        <ecNumber evidence="14">5.6.2.4</ecNumber>
    </recommendedName>
</protein>
<keyword evidence="4" id="KW-0227">DNA damage</keyword>
<evidence type="ECO:0000256" key="6">
    <source>
        <dbReference type="ARBA" id="ARBA00022806"/>
    </source>
</evidence>
<evidence type="ECO:0000256" key="16">
    <source>
        <dbReference type="PROSITE-ProRule" id="PRU00560"/>
    </source>
</evidence>
<evidence type="ECO:0000256" key="12">
    <source>
        <dbReference type="ARBA" id="ARBA00023235"/>
    </source>
</evidence>
<reference evidence="20 21" key="1">
    <citation type="submission" date="2017-04" db="EMBL/GenBank/DDBJ databases">
        <authorList>
            <person name="Afonso C.L."/>
            <person name="Miller P.J."/>
            <person name="Scott M.A."/>
            <person name="Spackman E."/>
            <person name="Goraichik I."/>
            <person name="Dimitrov K.M."/>
            <person name="Suarez D.L."/>
            <person name="Swayne D.E."/>
        </authorList>
    </citation>
    <scope>NUCLEOTIDE SEQUENCE [LARGE SCALE GENOMIC DNA]</scope>
    <source>
        <strain evidence="20 21">DSM 3385</strain>
    </source>
</reference>
<accession>A0A1W2AGJ6</accession>
<keyword evidence="5 16" id="KW-0378">Hydrolase</keyword>
<keyword evidence="7" id="KW-0269">Exonuclease</keyword>
<dbReference type="GO" id="GO:0043138">
    <property type="term" value="F:3'-5' DNA helicase activity"/>
    <property type="evidence" value="ECO:0007669"/>
    <property type="project" value="UniProtKB-EC"/>
</dbReference>
<dbReference type="GO" id="GO:0008854">
    <property type="term" value="F:exodeoxyribonuclease V activity"/>
    <property type="evidence" value="ECO:0007669"/>
    <property type="project" value="InterPro"/>
</dbReference>
<organism evidence="20 21">
    <name type="scientific">Desulfocicer vacuolatum DSM 3385</name>
    <dbReference type="NCBI Taxonomy" id="1121400"/>
    <lineage>
        <taxon>Bacteria</taxon>
        <taxon>Pseudomonadati</taxon>
        <taxon>Thermodesulfobacteriota</taxon>
        <taxon>Desulfobacteria</taxon>
        <taxon>Desulfobacterales</taxon>
        <taxon>Desulfobacteraceae</taxon>
        <taxon>Desulfocicer</taxon>
    </lineage>
</organism>
<dbReference type="InterPro" id="IPR011604">
    <property type="entry name" value="PDDEXK-like_dom_sf"/>
</dbReference>
<dbReference type="GO" id="GO:0000725">
    <property type="term" value="P:recombinational repair"/>
    <property type="evidence" value="ECO:0007669"/>
    <property type="project" value="TreeGrafter"/>
</dbReference>
<keyword evidence="6 16" id="KW-0347">Helicase</keyword>
<dbReference type="GO" id="GO:0016887">
    <property type="term" value="F:ATP hydrolysis activity"/>
    <property type="evidence" value="ECO:0007669"/>
    <property type="project" value="RHEA"/>
</dbReference>
<evidence type="ECO:0000256" key="3">
    <source>
        <dbReference type="ARBA" id="ARBA00022741"/>
    </source>
</evidence>
<dbReference type="InterPro" id="IPR011335">
    <property type="entry name" value="Restrct_endonuc-II-like"/>
</dbReference>
<dbReference type="RefSeq" id="WP_084067506.1">
    <property type="nucleotide sequence ID" value="NZ_FWXY01000005.1"/>
</dbReference>
<dbReference type="AlphaFoldDB" id="A0A1W2AGJ6"/>